<dbReference type="eggNOG" id="COG0621">
    <property type="taxonomic scope" value="Bacteria"/>
</dbReference>
<dbReference type="AlphaFoldDB" id="R7RLV6"/>
<gene>
    <name evidence="3" type="ORF">TCEL_00037</name>
</gene>
<dbReference type="PANTHER" id="PTHR11918:SF45">
    <property type="entry name" value="THREONYLCARBAMOYLADENOSINE TRNA METHYLTHIOTRANSFERASE"/>
    <property type="match status" value="1"/>
</dbReference>
<keyword evidence="1" id="KW-0808">Transferase</keyword>
<feature type="domain" description="Radical SAM core" evidence="2">
    <location>
        <begin position="1"/>
        <end position="85"/>
    </location>
</feature>
<dbReference type="Gene3D" id="3.80.30.20">
    <property type="entry name" value="tm_1862 like domain"/>
    <property type="match status" value="1"/>
</dbReference>
<dbReference type="EMBL" id="CAVN010000052">
    <property type="protein sequence ID" value="CDF57142.1"/>
    <property type="molecule type" value="Genomic_DNA"/>
</dbReference>
<evidence type="ECO:0000313" key="3">
    <source>
        <dbReference type="EMBL" id="CDF57142.1"/>
    </source>
</evidence>
<dbReference type="GO" id="GO:0035598">
    <property type="term" value="F:tRNA (N(6)-L-threonylcarbamoyladenosine(37)-C(2))-methylthiotransferase activity"/>
    <property type="evidence" value="ECO:0007669"/>
    <property type="project" value="TreeGrafter"/>
</dbReference>
<accession>R7RLV6</accession>
<organism evidence="3 4">
    <name type="scientific">Thermobrachium celere DSM 8682</name>
    <dbReference type="NCBI Taxonomy" id="941824"/>
    <lineage>
        <taxon>Bacteria</taxon>
        <taxon>Bacillati</taxon>
        <taxon>Bacillota</taxon>
        <taxon>Clostridia</taxon>
        <taxon>Eubacteriales</taxon>
        <taxon>Clostridiaceae</taxon>
        <taxon>Thermobrachium</taxon>
    </lineage>
</organism>
<dbReference type="InterPro" id="IPR058240">
    <property type="entry name" value="rSAM_sf"/>
</dbReference>
<comment type="caution">
    <text evidence="3">The sequence shown here is derived from an EMBL/GenBank/DDBJ whole genome shotgun (WGS) entry which is preliminary data.</text>
</comment>
<dbReference type="PANTHER" id="PTHR11918">
    <property type="entry name" value="RADICAL SAM PROTEINS"/>
    <property type="match status" value="1"/>
</dbReference>
<evidence type="ECO:0000313" key="4">
    <source>
        <dbReference type="Proteomes" id="UP000014923"/>
    </source>
</evidence>
<sequence>MKRMNRHYTTDEYYEAVQNLRLFQGCSITTDIIVGFPGETEDEFNRTYEFLKKVKLTKLHVFKYSPRKGTKAASLKETVSNHENL</sequence>
<dbReference type="InterPro" id="IPR007197">
    <property type="entry name" value="rSAM"/>
</dbReference>
<dbReference type="InterPro" id="IPR023404">
    <property type="entry name" value="rSAM_horseshoe"/>
</dbReference>
<reference evidence="3" key="1">
    <citation type="submission" date="2013-03" db="EMBL/GenBank/DDBJ databases">
        <title>Draft genome sequence of the hydrogen-ethanol-producing anaerobic alkalithermophilic Caloramator celere.</title>
        <authorList>
            <person name="Ciranna A."/>
            <person name="Larjo A."/>
            <person name="Kivisto A."/>
            <person name="Santala V."/>
            <person name="Roos C."/>
            <person name="Karp M."/>
        </authorList>
    </citation>
    <scope>NUCLEOTIDE SEQUENCE [LARGE SCALE GENOMIC DNA]</scope>
    <source>
        <strain evidence="3">DSM 8682</strain>
    </source>
</reference>
<dbReference type="GO" id="GO:0051536">
    <property type="term" value="F:iron-sulfur cluster binding"/>
    <property type="evidence" value="ECO:0007669"/>
    <property type="project" value="InterPro"/>
</dbReference>
<protein>
    <submittedName>
        <fullName evidence="3">MiaB family protein, possibly involved in tRNA or rRNA modification</fullName>
    </submittedName>
</protein>
<keyword evidence="4" id="KW-1185">Reference proteome</keyword>
<dbReference type="Pfam" id="PF04055">
    <property type="entry name" value="Radical_SAM"/>
    <property type="match status" value="1"/>
</dbReference>
<evidence type="ECO:0000259" key="2">
    <source>
        <dbReference type="PROSITE" id="PS51918"/>
    </source>
</evidence>
<dbReference type="SUPFAM" id="SSF102114">
    <property type="entry name" value="Radical SAM enzymes"/>
    <property type="match status" value="1"/>
</dbReference>
<dbReference type="HOGENOM" id="CLU_2511599_0_0_9"/>
<dbReference type="PROSITE" id="PS51918">
    <property type="entry name" value="RADICAL_SAM"/>
    <property type="match status" value="1"/>
</dbReference>
<dbReference type="Proteomes" id="UP000014923">
    <property type="component" value="Unassembled WGS sequence"/>
</dbReference>
<evidence type="ECO:0000256" key="1">
    <source>
        <dbReference type="ARBA" id="ARBA00022679"/>
    </source>
</evidence>
<name>R7RLV6_9CLOT</name>
<proteinExistence type="predicted"/>